<dbReference type="Pfam" id="PF07177">
    <property type="entry name" value="Neuralized"/>
    <property type="match status" value="1"/>
</dbReference>
<comment type="caution">
    <text evidence="3">The sequence shown here is derived from an EMBL/GenBank/DDBJ whole genome shotgun (WGS) entry which is preliminary data.</text>
</comment>
<dbReference type="InterPro" id="IPR006573">
    <property type="entry name" value="NHR_dom"/>
</dbReference>
<feature type="compositionally biased region" description="Low complexity" evidence="1">
    <location>
        <begin position="111"/>
        <end position="125"/>
    </location>
</feature>
<reference evidence="3" key="1">
    <citation type="journal article" date="2023" name="Insect Mol. Biol.">
        <title>Genome sequencing provides insights into the evolution of gene families encoding plant cell wall-degrading enzymes in longhorned beetles.</title>
        <authorList>
            <person name="Shin N.R."/>
            <person name="Okamura Y."/>
            <person name="Kirsch R."/>
            <person name="Pauchet Y."/>
        </authorList>
    </citation>
    <scope>NUCLEOTIDE SEQUENCE</scope>
    <source>
        <strain evidence="3">MMC_N1</strain>
    </source>
</reference>
<evidence type="ECO:0000313" key="4">
    <source>
        <dbReference type="Proteomes" id="UP001162164"/>
    </source>
</evidence>
<feature type="region of interest" description="Disordered" evidence="1">
    <location>
        <begin position="108"/>
        <end position="134"/>
    </location>
</feature>
<organism evidence="3 4">
    <name type="scientific">Molorchus minor</name>
    <dbReference type="NCBI Taxonomy" id="1323400"/>
    <lineage>
        <taxon>Eukaryota</taxon>
        <taxon>Metazoa</taxon>
        <taxon>Ecdysozoa</taxon>
        <taxon>Arthropoda</taxon>
        <taxon>Hexapoda</taxon>
        <taxon>Insecta</taxon>
        <taxon>Pterygota</taxon>
        <taxon>Neoptera</taxon>
        <taxon>Endopterygota</taxon>
        <taxon>Coleoptera</taxon>
        <taxon>Polyphaga</taxon>
        <taxon>Cucujiformia</taxon>
        <taxon>Chrysomeloidea</taxon>
        <taxon>Cerambycidae</taxon>
        <taxon>Lamiinae</taxon>
        <taxon>Monochamini</taxon>
        <taxon>Molorchus</taxon>
    </lineage>
</organism>
<dbReference type="EMBL" id="JAPWTJ010001144">
    <property type="protein sequence ID" value="KAJ8973613.1"/>
    <property type="molecule type" value="Genomic_DNA"/>
</dbReference>
<feature type="domain" description="NHR" evidence="2">
    <location>
        <begin position="50"/>
        <end position="99"/>
    </location>
</feature>
<sequence>MSLSIPKDDRLNQPTPHAVFCNNFHFCWGSSDSTNQISQSNSGQRLGSLVVGDTVGLMLTDTNCLKLLINGIEEEVLYWSYPCGQPVYAIFDLYGQCQQNLAKRKDPETKLTLPLPSTSTNSNSSIKMSPNNSPMKSCPYQEECNRFKNKMLLPAHYFNGDESICYCQNCYRSKCQESEKDNYLLGKMLIKFPMKNMTNVSKDKWHNSFYSSKLGAVRCILDKGQPLTKDFGIILSQGVIHYVNLLTS</sequence>
<name>A0ABQ9J7I1_9CUCU</name>
<protein>
    <recommendedName>
        <fullName evidence="2">NHR domain-containing protein</fullName>
    </recommendedName>
</protein>
<proteinExistence type="predicted"/>
<evidence type="ECO:0000313" key="3">
    <source>
        <dbReference type="EMBL" id="KAJ8973613.1"/>
    </source>
</evidence>
<dbReference type="Gene3D" id="2.60.120.920">
    <property type="match status" value="1"/>
</dbReference>
<keyword evidence="4" id="KW-1185">Reference proteome</keyword>
<gene>
    <name evidence="3" type="ORF">NQ317_003243</name>
</gene>
<dbReference type="Proteomes" id="UP001162164">
    <property type="component" value="Unassembled WGS sequence"/>
</dbReference>
<evidence type="ECO:0000259" key="2">
    <source>
        <dbReference type="Pfam" id="PF07177"/>
    </source>
</evidence>
<accession>A0ABQ9J7I1</accession>
<dbReference type="InterPro" id="IPR043136">
    <property type="entry name" value="B30.2/SPRY_sf"/>
</dbReference>
<evidence type="ECO:0000256" key="1">
    <source>
        <dbReference type="SAM" id="MobiDB-lite"/>
    </source>
</evidence>